<keyword evidence="1" id="KW-0812">Transmembrane</keyword>
<accession>A0A4R2E2C5</accession>
<dbReference type="Proteomes" id="UP000294830">
    <property type="component" value="Unassembled WGS sequence"/>
</dbReference>
<dbReference type="AlphaFoldDB" id="A0A4R2E2C5"/>
<evidence type="ECO:0000256" key="1">
    <source>
        <dbReference type="SAM" id="Phobius"/>
    </source>
</evidence>
<sequence>MLFRFFKYHFTKRKRSYRYVATPPPYSHCKNCGKELHGKYCAACGQQAIITNQPLRESIATYFDTYYALDRRVGFTLYFLFFRPGFLTREFMQGRIERYVHPFKLYFFSSILFFSIALGLSDSEKKDEPAASKVKKEQTDKGVADTRSNGKATKQLLVNNDEKKEVKVKLDTDGDTEKETAFERAITKIAEKKFKDKSPEEVEQMVMSNFSLSMLLLMPIFAVLLKLMYLRRRHREHRYLSHLIHAVHLHSFTFIAVSIGILWDALVKSPQITGWIIFGSYVYLVVSLAKFYHQGYFKGFIKSLFLLFFYSIINIIAIVLVAVFTIFI</sequence>
<dbReference type="RefSeq" id="WP_131840568.1">
    <property type="nucleotide sequence ID" value="NZ_SLWB01000023.1"/>
</dbReference>
<feature type="transmembrane region" description="Helical" evidence="1">
    <location>
        <begin position="242"/>
        <end position="266"/>
    </location>
</feature>
<dbReference type="EMBL" id="SLWB01000023">
    <property type="protein sequence ID" value="TCN61673.1"/>
    <property type="molecule type" value="Genomic_DNA"/>
</dbReference>
<organism evidence="2 3">
    <name type="scientific">Acetobacteroides hydrogenigenes</name>
    <dbReference type="NCBI Taxonomy" id="979970"/>
    <lineage>
        <taxon>Bacteria</taxon>
        <taxon>Pseudomonadati</taxon>
        <taxon>Bacteroidota</taxon>
        <taxon>Bacteroidia</taxon>
        <taxon>Bacteroidales</taxon>
        <taxon>Rikenellaceae</taxon>
        <taxon>Acetobacteroides</taxon>
    </lineage>
</organism>
<protein>
    <submittedName>
        <fullName evidence="2">Uncharacterized protein DUF3667</fullName>
    </submittedName>
</protein>
<feature type="transmembrane region" description="Helical" evidence="1">
    <location>
        <begin position="304"/>
        <end position="327"/>
    </location>
</feature>
<gene>
    <name evidence="2" type="ORF">CLV25_1234</name>
</gene>
<feature type="transmembrane region" description="Helical" evidence="1">
    <location>
        <begin position="103"/>
        <end position="120"/>
    </location>
</feature>
<keyword evidence="1" id="KW-0472">Membrane</keyword>
<evidence type="ECO:0000313" key="2">
    <source>
        <dbReference type="EMBL" id="TCN61673.1"/>
    </source>
</evidence>
<evidence type="ECO:0000313" key="3">
    <source>
        <dbReference type="Proteomes" id="UP000294830"/>
    </source>
</evidence>
<feature type="transmembrane region" description="Helical" evidence="1">
    <location>
        <begin position="272"/>
        <end position="292"/>
    </location>
</feature>
<keyword evidence="1" id="KW-1133">Transmembrane helix</keyword>
<proteinExistence type="predicted"/>
<name>A0A4R2E2C5_9BACT</name>
<keyword evidence="3" id="KW-1185">Reference proteome</keyword>
<dbReference type="OrthoDB" id="1315649at2"/>
<dbReference type="InterPro" id="IPR022134">
    <property type="entry name" value="DUF3667"/>
</dbReference>
<reference evidence="2 3" key="1">
    <citation type="submission" date="2019-03" db="EMBL/GenBank/DDBJ databases">
        <title>Genomic Encyclopedia of Archaeal and Bacterial Type Strains, Phase II (KMG-II): from individual species to whole genera.</title>
        <authorList>
            <person name="Goeker M."/>
        </authorList>
    </citation>
    <scope>NUCLEOTIDE SEQUENCE [LARGE SCALE GENOMIC DNA]</scope>
    <source>
        <strain evidence="2 3">RL-C</strain>
    </source>
</reference>
<dbReference type="Pfam" id="PF12412">
    <property type="entry name" value="DUF3667"/>
    <property type="match status" value="1"/>
</dbReference>
<comment type="caution">
    <text evidence="2">The sequence shown here is derived from an EMBL/GenBank/DDBJ whole genome shotgun (WGS) entry which is preliminary data.</text>
</comment>
<feature type="transmembrane region" description="Helical" evidence="1">
    <location>
        <begin position="210"/>
        <end position="230"/>
    </location>
</feature>